<name>A0AA39SKX8_ACESA</name>
<sequence>MVKIPTLLIFLNLQVSTSESQLIKPAVVTHQNRVDQNNSHRMVTISMTGIGILSVPYALSSGGWLSLTNLLLILATAYFIGFLIRKCMDTNLAITSYNGIAGHAFGQKGRVIASLFICLKFYFVATCLLILEGDNLHNIFPNFSLKLGSMALDGRHSFIVLAGLVILPSVCVNDLGVLSYVSAGGVISSLIIVICVFCVCAINRVRFHGKGRPFNLSGMPTTISLYTFCYCSHTVFPPIYKSIRKKNQFPKVLLISFVIYTITYMTMATLGYLIYGQNVQSQVTLNFHTEKVSSKVAIYNILAGPFPKYALTIMPIATTIESRLPANYQDNKSISIFIRISLLASSVISAAVLPSFQLVTSLTGGILEVVVSFLFPCLCYLKIFKVYMNWGFELVSIVVIMLMSVVVGVLGTYSSIA</sequence>
<evidence type="ECO:0000256" key="3">
    <source>
        <dbReference type="ARBA" id="ARBA00022692"/>
    </source>
</evidence>
<keyword evidence="8" id="KW-0732">Signal</keyword>
<evidence type="ECO:0000313" key="11">
    <source>
        <dbReference type="Proteomes" id="UP001168877"/>
    </source>
</evidence>
<feature type="signal peptide" evidence="8">
    <location>
        <begin position="1"/>
        <end position="20"/>
    </location>
</feature>
<dbReference type="GO" id="GO:0005774">
    <property type="term" value="C:vacuolar membrane"/>
    <property type="evidence" value="ECO:0007669"/>
    <property type="project" value="TreeGrafter"/>
</dbReference>
<dbReference type="GO" id="GO:0015179">
    <property type="term" value="F:L-amino acid transmembrane transporter activity"/>
    <property type="evidence" value="ECO:0007669"/>
    <property type="project" value="TreeGrafter"/>
</dbReference>
<evidence type="ECO:0000256" key="7">
    <source>
        <dbReference type="SAM" id="Phobius"/>
    </source>
</evidence>
<evidence type="ECO:0000256" key="5">
    <source>
        <dbReference type="ARBA" id="ARBA00022989"/>
    </source>
</evidence>
<dbReference type="PANTHER" id="PTHR22950">
    <property type="entry name" value="AMINO ACID TRANSPORTER"/>
    <property type="match status" value="1"/>
</dbReference>
<feature type="transmembrane region" description="Helical" evidence="7">
    <location>
        <begin position="252"/>
        <end position="276"/>
    </location>
</feature>
<evidence type="ECO:0000256" key="4">
    <source>
        <dbReference type="ARBA" id="ARBA00022970"/>
    </source>
</evidence>
<feature type="domain" description="Amino acid transporter transmembrane" evidence="9">
    <location>
        <begin position="44"/>
        <end position="413"/>
    </location>
</feature>
<keyword evidence="6 7" id="KW-0472">Membrane</keyword>
<evidence type="ECO:0000313" key="10">
    <source>
        <dbReference type="EMBL" id="KAK0591645.1"/>
    </source>
</evidence>
<evidence type="ECO:0000256" key="1">
    <source>
        <dbReference type="ARBA" id="ARBA00004141"/>
    </source>
</evidence>
<protein>
    <recommendedName>
        <fullName evidence="9">Amino acid transporter transmembrane domain-containing protein</fullName>
    </recommendedName>
</protein>
<reference evidence="10" key="2">
    <citation type="submission" date="2023-06" db="EMBL/GenBank/DDBJ databases">
        <authorList>
            <person name="Swenson N.G."/>
            <person name="Wegrzyn J.L."/>
            <person name="Mcevoy S.L."/>
        </authorList>
    </citation>
    <scope>NUCLEOTIDE SEQUENCE</scope>
    <source>
        <strain evidence="10">NS2018</strain>
        <tissue evidence="10">Leaf</tissue>
    </source>
</reference>
<feature type="chain" id="PRO_5041382000" description="Amino acid transporter transmembrane domain-containing protein" evidence="8">
    <location>
        <begin position="21"/>
        <end position="417"/>
    </location>
</feature>
<feature type="transmembrane region" description="Helical" evidence="7">
    <location>
        <begin position="393"/>
        <end position="416"/>
    </location>
</feature>
<evidence type="ECO:0000259" key="9">
    <source>
        <dbReference type="Pfam" id="PF01490"/>
    </source>
</evidence>
<keyword evidence="5 7" id="KW-1133">Transmembrane helix</keyword>
<gene>
    <name evidence="10" type="ORF">LWI29_005469</name>
</gene>
<evidence type="ECO:0000256" key="6">
    <source>
        <dbReference type="ARBA" id="ARBA00023136"/>
    </source>
</evidence>
<feature type="transmembrane region" description="Helical" evidence="7">
    <location>
        <begin position="362"/>
        <end position="381"/>
    </location>
</feature>
<evidence type="ECO:0000256" key="8">
    <source>
        <dbReference type="SAM" id="SignalP"/>
    </source>
</evidence>
<keyword evidence="4" id="KW-0029">Amino-acid transport</keyword>
<feature type="transmembrane region" description="Helical" evidence="7">
    <location>
        <begin position="336"/>
        <end position="356"/>
    </location>
</feature>
<comment type="subcellular location">
    <subcellularLocation>
        <location evidence="1">Membrane</location>
        <topology evidence="1">Multi-pass membrane protein</topology>
    </subcellularLocation>
</comment>
<comment type="caution">
    <text evidence="10">The sequence shown here is derived from an EMBL/GenBank/DDBJ whole genome shotgun (WGS) entry which is preliminary data.</text>
</comment>
<feature type="transmembrane region" description="Helical" evidence="7">
    <location>
        <begin position="111"/>
        <end position="131"/>
    </location>
</feature>
<dbReference type="EMBL" id="JAUESC010000380">
    <property type="protein sequence ID" value="KAK0591645.1"/>
    <property type="molecule type" value="Genomic_DNA"/>
</dbReference>
<proteinExistence type="predicted"/>
<keyword evidence="2" id="KW-0813">Transport</keyword>
<dbReference type="PANTHER" id="PTHR22950:SF698">
    <property type="entry name" value="AMINO ACID TRANSPORTER TRANSMEMBRANE DOMAIN-CONTAINING PROTEIN"/>
    <property type="match status" value="1"/>
</dbReference>
<keyword evidence="3 7" id="KW-0812">Transmembrane</keyword>
<dbReference type="Proteomes" id="UP001168877">
    <property type="component" value="Unassembled WGS sequence"/>
</dbReference>
<accession>A0AA39SKX8</accession>
<feature type="transmembrane region" description="Helical" evidence="7">
    <location>
        <begin position="177"/>
        <end position="202"/>
    </location>
</feature>
<reference evidence="10" key="1">
    <citation type="journal article" date="2022" name="Plant J.">
        <title>Strategies of tolerance reflected in two North American maple genomes.</title>
        <authorList>
            <person name="McEvoy S.L."/>
            <person name="Sezen U.U."/>
            <person name="Trouern-Trend A."/>
            <person name="McMahon S.M."/>
            <person name="Schaberg P.G."/>
            <person name="Yang J."/>
            <person name="Wegrzyn J.L."/>
            <person name="Swenson N.G."/>
        </authorList>
    </citation>
    <scope>NUCLEOTIDE SEQUENCE</scope>
    <source>
        <strain evidence="10">NS2018</strain>
    </source>
</reference>
<dbReference type="Pfam" id="PF01490">
    <property type="entry name" value="Aa_trans"/>
    <property type="match status" value="1"/>
</dbReference>
<feature type="transmembrane region" description="Helical" evidence="7">
    <location>
        <begin position="65"/>
        <end position="84"/>
    </location>
</feature>
<keyword evidence="11" id="KW-1185">Reference proteome</keyword>
<dbReference type="InterPro" id="IPR013057">
    <property type="entry name" value="AA_transpt_TM"/>
</dbReference>
<organism evidence="10 11">
    <name type="scientific">Acer saccharum</name>
    <name type="common">Sugar maple</name>
    <dbReference type="NCBI Taxonomy" id="4024"/>
    <lineage>
        <taxon>Eukaryota</taxon>
        <taxon>Viridiplantae</taxon>
        <taxon>Streptophyta</taxon>
        <taxon>Embryophyta</taxon>
        <taxon>Tracheophyta</taxon>
        <taxon>Spermatophyta</taxon>
        <taxon>Magnoliopsida</taxon>
        <taxon>eudicotyledons</taxon>
        <taxon>Gunneridae</taxon>
        <taxon>Pentapetalae</taxon>
        <taxon>rosids</taxon>
        <taxon>malvids</taxon>
        <taxon>Sapindales</taxon>
        <taxon>Sapindaceae</taxon>
        <taxon>Hippocastanoideae</taxon>
        <taxon>Acereae</taxon>
        <taxon>Acer</taxon>
    </lineage>
</organism>
<dbReference type="AlphaFoldDB" id="A0AA39SKX8"/>
<evidence type="ECO:0000256" key="2">
    <source>
        <dbReference type="ARBA" id="ARBA00022448"/>
    </source>
</evidence>